<name>A0A2X2ITQ3_SPHMU</name>
<dbReference type="AlphaFoldDB" id="A0A2X2ITQ3"/>
<organism evidence="1 2">
    <name type="scientific">Sphingobacterium multivorum</name>
    <dbReference type="NCBI Taxonomy" id="28454"/>
    <lineage>
        <taxon>Bacteria</taxon>
        <taxon>Pseudomonadati</taxon>
        <taxon>Bacteroidota</taxon>
        <taxon>Sphingobacteriia</taxon>
        <taxon>Sphingobacteriales</taxon>
        <taxon>Sphingobacteriaceae</taxon>
        <taxon>Sphingobacterium</taxon>
    </lineage>
</organism>
<dbReference type="EMBL" id="UAUU01000002">
    <property type="protein sequence ID" value="SPZ83501.1"/>
    <property type="molecule type" value="Genomic_DNA"/>
</dbReference>
<accession>A0A2X2ITQ3</accession>
<gene>
    <name evidence="1" type="ORF">NCTC11343_00020</name>
</gene>
<evidence type="ECO:0000313" key="1">
    <source>
        <dbReference type="EMBL" id="SPZ83501.1"/>
    </source>
</evidence>
<evidence type="ECO:0000313" key="2">
    <source>
        <dbReference type="Proteomes" id="UP000251241"/>
    </source>
</evidence>
<proteinExistence type="predicted"/>
<reference evidence="1 2" key="1">
    <citation type="submission" date="2018-06" db="EMBL/GenBank/DDBJ databases">
        <authorList>
            <consortium name="Pathogen Informatics"/>
            <person name="Doyle S."/>
        </authorList>
    </citation>
    <scope>NUCLEOTIDE SEQUENCE [LARGE SCALE GENOMIC DNA]</scope>
    <source>
        <strain evidence="1 2">NCTC11343</strain>
    </source>
</reference>
<protein>
    <submittedName>
        <fullName evidence="1">Uncharacterized protein</fullName>
    </submittedName>
</protein>
<sequence>MRLWVPIAKISPSLKVANISYLLQSLVVQKLKIYLPHSSNQIAKNATQKSTNFNKACGSIKTLLVHKNLYFITKPFGLITISSIRLK</sequence>
<dbReference type="Proteomes" id="UP000251241">
    <property type="component" value="Unassembled WGS sequence"/>
</dbReference>